<dbReference type="PANTHER" id="PTHR12905">
    <property type="entry name" value="METALLOPHOSPHOESTERASE"/>
    <property type="match status" value="1"/>
</dbReference>
<dbReference type="AlphaFoldDB" id="A0A9P4TZF9"/>
<proteinExistence type="predicted"/>
<dbReference type="EMBL" id="MU007026">
    <property type="protein sequence ID" value="KAF2432469.1"/>
    <property type="molecule type" value="Genomic_DNA"/>
</dbReference>
<dbReference type="OrthoDB" id="630188at2759"/>
<dbReference type="Proteomes" id="UP000800235">
    <property type="component" value="Unassembled WGS sequence"/>
</dbReference>
<protein>
    <submittedName>
        <fullName evidence="1">Metallo-dependent phosphatase</fullName>
    </submittedName>
</protein>
<gene>
    <name evidence="1" type="ORF">EJ08DRAFT_572190</name>
</gene>
<dbReference type="Gene3D" id="3.60.21.10">
    <property type="match status" value="1"/>
</dbReference>
<evidence type="ECO:0000313" key="2">
    <source>
        <dbReference type="Proteomes" id="UP000800235"/>
    </source>
</evidence>
<name>A0A9P4TZF9_9PEZI</name>
<sequence length="239" mass="27019">ISLVCISDTHNKKCLILDGDILLHAGDLTQYGFYDEIQVQLLDEDFVNRHPDRELDKIGKSRSDIDWGDIIYLENTSVEVKCHCCVLKIYGSPMTPKCGSFAFQYSGSEDFWENGIPKDTNIILTHGPPALHLDEGKGCPDLLNEIWRTKPDLVVFGHIHNGRGQQLLQYDDVQAYYENIQLGRQPWTSLFKLFLTVIWQKLRGNLLSVSGATGTHLVNAAIVAGRVNEEVREAMMIKM</sequence>
<evidence type="ECO:0000313" key="1">
    <source>
        <dbReference type="EMBL" id="KAF2432469.1"/>
    </source>
</evidence>
<dbReference type="InterPro" id="IPR051693">
    <property type="entry name" value="UPF0046_metallophosphoest"/>
</dbReference>
<dbReference type="InterPro" id="IPR029052">
    <property type="entry name" value="Metallo-depent_PP-like"/>
</dbReference>
<keyword evidence="2" id="KW-1185">Reference proteome</keyword>
<reference evidence="1" key="1">
    <citation type="journal article" date="2020" name="Stud. Mycol.">
        <title>101 Dothideomycetes genomes: a test case for predicting lifestyles and emergence of pathogens.</title>
        <authorList>
            <person name="Haridas S."/>
            <person name="Albert R."/>
            <person name="Binder M."/>
            <person name="Bloem J."/>
            <person name="Labutti K."/>
            <person name="Salamov A."/>
            <person name="Andreopoulos B."/>
            <person name="Baker S."/>
            <person name="Barry K."/>
            <person name="Bills G."/>
            <person name="Bluhm B."/>
            <person name="Cannon C."/>
            <person name="Castanera R."/>
            <person name="Culley D."/>
            <person name="Daum C."/>
            <person name="Ezra D."/>
            <person name="Gonzalez J."/>
            <person name="Henrissat B."/>
            <person name="Kuo A."/>
            <person name="Liang C."/>
            <person name="Lipzen A."/>
            <person name="Lutzoni F."/>
            <person name="Magnuson J."/>
            <person name="Mondo S."/>
            <person name="Nolan M."/>
            <person name="Ohm R."/>
            <person name="Pangilinan J."/>
            <person name="Park H.-J."/>
            <person name="Ramirez L."/>
            <person name="Alfaro M."/>
            <person name="Sun H."/>
            <person name="Tritt A."/>
            <person name="Yoshinaga Y."/>
            <person name="Zwiers L.-H."/>
            <person name="Turgeon B."/>
            <person name="Goodwin S."/>
            <person name="Spatafora J."/>
            <person name="Crous P."/>
            <person name="Grigoriev I."/>
        </authorList>
    </citation>
    <scope>NUCLEOTIDE SEQUENCE</scope>
    <source>
        <strain evidence="1">CBS 130266</strain>
    </source>
</reference>
<accession>A0A9P4TZF9</accession>
<dbReference type="SUPFAM" id="SSF56300">
    <property type="entry name" value="Metallo-dependent phosphatases"/>
    <property type="match status" value="1"/>
</dbReference>
<dbReference type="PANTHER" id="PTHR12905:SF18">
    <property type="entry name" value="ESTER HYDROLASE, PUTATIVE (AFU_ORTHOLOGUE AFUA_4G03130)-RELATED"/>
    <property type="match status" value="1"/>
</dbReference>
<organism evidence="1 2">
    <name type="scientific">Tothia fuscella</name>
    <dbReference type="NCBI Taxonomy" id="1048955"/>
    <lineage>
        <taxon>Eukaryota</taxon>
        <taxon>Fungi</taxon>
        <taxon>Dikarya</taxon>
        <taxon>Ascomycota</taxon>
        <taxon>Pezizomycotina</taxon>
        <taxon>Dothideomycetes</taxon>
        <taxon>Pleosporomycetidae</taxon>
        <taxon>Venturiales</taxon>
        <taxon>Cylindrosympodiaceae</taxon>
        <taxon>Tothia</taxon>
    </lineage>
</organism>
<comment type="caution">
    <text evidence="1">The sequence shown here is derived from an EMBL/GenBank/DDBJ whole genome shotgun (WGS) entry which is preliminary data.</text>
</comment>
<feature type="non-terminal residue" evidence="1">
    <location>
        <position position="239"/>
    </location>
</feature>
<feature type="non-terminal residue" evidence="1">
    <location>
        <position position="1"/>
    </location>
</feature>